<dbReference type="GO" id="GO:0005975">
    <property type="term" value="P:carbohydrate metabolic process"/>
    <property type="evidence" value="ECO:0007669"/>
    <property type="project" value="InterPro"/>
</dbReference>
<accession>A0A8J4AU23</accession>
<evidence type="ECO:0000256" key="3">
    <source>
        <dbReference type="ARBA" id="ARBA00009336"/>
    </source>
</evidence>
<dbReference type="CDD" id="cd02876">
    <property type="entry name" value="GH18_SI-CLP"/>
    <property type="match status" value="1"/>
</dbReference>
<dbReference type="InterPro" id="IPR011583">
    <property type="entry name" value="Chitinase_II/V-like_cat"/>
</dbReference>
<dbReference type="InterPro" id="IPR017853">
    <property type="entry name" value="GH"/>
</dbReference>
<evidence type="ECO:0000256" key="1">
    <source>
        <dbReference type="ARBA" id="ARBA00004371"/>
    </source>
</evidence>
<sequence>MGHGVATMITLAASALLLLLLSSARSVECAKRRQARASRQVETRTGPTDEQVWDSGLIEKELSYVTLMERGREYFEDTASRRFNNFVLGYVTPWNRAGYANAVTFRRKLDAVAPVWFQIKQQEGQKAPDILGTHEVNQTWISELKQGGKGPLVVPRFIIEAEPLQHVEMLQNPQALLEAIRATVLEHGFDGLVLETWAAWKSFNGLSNERFRAAAMSLLEALGQMLRSLGNKKLYLAVPPIYPAGEKTPWIETKDLDELSKFVDGFSVMTYDFSTSQGHAGPNAPIDWVNMNLQLATGKLPVATAAAIPPLTENALRKVLLGVNFYGWDFAPERQGLSAVTANDLMGLLQRHQPAFSWSTDFEENSFQYKDREGYQHTVWYPTPRALEMRLQIAREYNVGISIWELGQGLERFFDLL</sequence>
<evidence type="ECO:0000313" key="10">
    <source>
        <dbReference type="EMBL" id="GIL47913.1"/>
    </source>
</evidence>
<name>A0A8J4AU23_9CHLO</name>
<protein>
    <recommendedName>
        <fullName evidence="7">Chitinase domain-containing protein 1</fullName>
    </recommendedName>
</protein>
<dbReference type="InterPro" id="IPR001223">
    <property type="entry name" value="Glyco_hydro18_cat"/>
</dbReference>
<dbReference type="GO" id="GO:0005576">
    <property type="term" value="C:extracellular region"/>
    <property type="evidence" value="ECO:0007669"/>
    <property type="project" value="UniProtKB-SubCell"/>
</dbReference>
<dbReference type="PROSITE" id="PS51910">
    <property type="entry name" value="GH18_2"/>
    <property type="match status" value="1"/>
</dbReference>
<dbReference type="GO" id="GO:0008061">
    <property type="term" value="F:chitin binding"/>
    <property type="evidence" value="ECO:0007669"/>
    <property type="project" value="InterPro"/>
</dbReference>
<evidence type="ECO:0000259" key="9">
    <source>
        <dbReference type="PROSITE" id="PS51910"/>
    </source>
</evidence>
<dbReference type="PANTHER" id="PTHR46066:SF2">
    <property type="entry name" value="CHITINASE DOMAIN-CONTAINING PROTEIN 1"/>
    <property type="match status" value="1"/>
</dbReference>
<comment type="subcellular location">
    <subcellularLocation>
        <location evidence="1">Lysosome</location>
    </subcellularLocation>
    <subcellularLocation>
        <location evidence="2">Secreted</location>
    </subcellularLocation>
</comment>
<feature type="domain" description="GH18" evidence="9">
    <location>
        <begin position="85"/>
        <end position="417"/>
    </location>
</feature>
<evidence type="ECO:0000256" key="2">
    <source>
        <dbReference type="ARBA" id="ARBA00004613"/>
    </source>
</evidence>
<evidence type="ECO:0000256" key="6">
    <source>
        <dbReference type="ARBA" id="ARBA00023228"/>
    </source>
</evidence>
<keyword evidence="4" id="KW-0964">Secreted</keyword>
<feature type="signal peptide" evidence="8">
    <location>
        <begin position="1"/>
        <end position="26"/>
    </location>
</feature>
<dbReference type="FunFam" id="3.10.50.10:FF:000002">
    <property type="entry name" value="Chitinase domain-containing protein 1"/>
    <property type="match status" value="1"/>
</dbReference>
<evidence type="ECO:0000256" key="5">
    <source>
        <dbReference type="ARBA" id="ARBA00022729"/>
    </source>
</evidence>
<gene>
    <name evidence="10" type="ORF">Vafri_4542</name>
</gene>
<dbReference type="SUPFAM" id="SSF51445">
    <property type="entry name" value="(Trans)glycosidases"/>
    <property type="match status" value="1"/>
</dbReference>
<evidence type="ECO:0000313" key="11">
    <source>
        <dbReference type="Proteomes" id="UP000747399"/>
    </source>
</evidence>
<organism evidence="10 11">
    <name type="scientific">Volvox africanus</name>
    <dbReference type="NCBI Taxonomy" id="51714"/>
    <lineage>
        <taxon>Eukaryota</taxon>
        <taxon>Viridiplantae</taxon>
        <taxon>Chlorophyta</taxon>
        <taxon>core chlorophytes</taxon>
        <taxon>Chlorophyceae</taxon>
        <taxon>CS clade</taxon>
        <taxon>Chlamydomonadales</taxon>
        <taxon>Volvocaceae</taxon>
        <taxon>Volvox</taxon>
    </lineage>
</organism>
<dbReference type="SMART" id="SM00636">
    <property type="entry name" value="Glyco_18"/>
    <property type="match status" value="1"/>
</dbReference>
<dbReference type="AlphaFoldDB" id="A0A8J4AU23"/>
<dbReference type="Pfam" id="PF00704">
    <property type="entry name" value="Glyco_hydro_18"/>
    <property type="match status" value="1"/>
</dbReference>
<dbReference type="Proteomes" id="UP000747399">
    <property type="component" value="Unassembled WGS sequence"/>
</dbReference>
<dbReference type="PANTHER" id="PTHR46066">
    <property type="entry name" value="CHITINASE DOMAIN-CONTAINING PROTEIN 1 FAMILY MEMBER"/>
    <property type="match status" value="1"/>
</dbReference>
<dbReference type="GO" id="GO:0005764">
    <property type="term" value="C:lysosome"/>
    <property type="evidence" value="ECO:0007669"/>
    <property type="project" value="UniProtKB-SubCell"/>
</dbReference>
<comment type="caution">
    <text evidence="10">The sequence shown here is derived from an EMBL/GenBank/DDBJ whole genome shotgun (WGS) entry which is preliminary data.</text>
</comment>
<dbReference type="GO" id="GO:0012505">
    <property type="term" value="C:endomembrane system"/>
    <property type="evidence" value="ECO:0007669"/>
    <property type="project" value="TreeGrafter"/>
</dbReference>
<keyword evidence="5 8" id="KW-0732">Signal</keyword>
<keyword evidence="11" id="KW-1185">Reference proteome</keyword>
<dbReference type="Gene3D" id="3.10.50.10">
    <property type="match status" value="1"/>
</dbReference>
<dbReference type="InterPro" id="IPR029070">
    <property type="entry name" value="Chitinase_insertion_sf"/>
</dbReference>
<evidence type="ECO:0000256" key="4">
    <source>
        <dbReference type="ARBA" id="ARBA00022525"/>
    </source>
</evidence>
<evidence type="ECO:0000256" key="7">
    <source>
        <dbReference type="ARBA" id="ARBA00040976"/>
    </source>
</evidence>
<evidence type="ECO:0000256" key="8">
    <source>
        <dbReference type="SAM" id="SignalP"/>
    </source>
</evidence>
<dbReference type="GO" id="GO:0070492">
    <property type="term" value="F:oligosaccharide binding"/>
    <property type="evidence" value="ECO:0007669"/>
    <property type="project" value="TreeGrafter"/>
</dbReference>
<dbReference type="Gene3D" id="3.20.20.80">
    <property type="entry name" value="Glycosidases"/>
    <property type="match status" value="1"/>
</dbReference>
<keyword evidence="6" id="KW-0458">Lysosome</keyword>
<proteinExistence type="inferred from homology"/>
<dbReference type="EMBL" id="BNCO01000005">
    <property type="protein sequence ID" value="GIL47913.1"/>
    <property type="molecule type" value="Genomic_DNA"/>
</dbReference>
<comment type="similarity">
    <text evidence="3">Belongs to the glycosyl hydrolase 18 family.</text>
</comment>
<feature type="chain" id="PRO_5035268426" description="Chitinase domain-containing protein 1" evidence="8">
    <location>
        <begin position="27"/>
        <end position="417"/>
    </location>
</feature>
<reference evidence="10" key="1">
    <citation type="journal article" date="2021" name="Proc. Natl. Acad. Sci. U.S.A.">
        <title>Three genomes in the algal genus Volvox reveal the fate of a haploid sex-determining region after a transition to homothallism.</title>
        <authorList>
            <person name="Yamamoto K."/>
            <person name="Hamaji T."/>
            <person name="Kawai-Toyooka H."/>
            <person name="Matsuzaki R."/>
            <person name="Takahashi F."/>
            <person name="Nishimura Y."/>
            <person name="Kawachi M."/>
            <person name="Noguchi H."/>
            <person name="Minakuchi Y."/>
            <person name="Umen J.G."/>
            <person name="Toyoda A."/>
            <person name="Nozaki H."/>
        </authorList>
    </citation>
    <scope>NUCLEOTIDE SEQUENCE</scope>
    <source>
        <strain evidence="10">NIES-3780</strain>
    </source>
</reference>